<feature type="non-terminal residue" evidence="4">
    <location>
        <position position="1"/>
    </location>
</feature>
<dbReference type="GO" id="GO:0000266">
    <property type="term" value="P:mitochondrial fission"/>
    <property type="evidence" value="ECO:0007669"/>
    <property type="project" value="TreeGrafter"/>
</dbReference>
<dbReference type="InterPro" id="IPR030381">
    <property type="entry name" value="G_DYNAMIN_dom"/>
</dbReference>
<dbReference type="PRINTS" id="PR00195">
    <property type="entry name" value="DYNAMIN"/>
</dbReference>
<dbReference type="PROSITE" id="PS51718">
    <property type="entry name" value="G_DYNAMIN_2"/>
    <property type="match status" value="1"/>
</dbReference>
<proteinExistence type="predicted"/>
<evidence type="ECO:0000313" key="4">
    <source>
        <dbReference type="RefSeq" id="XP_026677079.1"/>
    </source>
</evidence>
<dbReference type="GO" id="GO:0031966">
    <property type="term" value="C:mitochondrial membrane"/>
    <property type="evidence" value="ECO:0007669"/>
    <property type="project" value="TreeGrafter"/>
</dbReference>
<dbReference type="GO" id="GO:0008053">
    <property type="term" value="P:mitochondrial fusion"/>
    <property type="evidence" value="ECO:0007669"/>
    <property type="project" value="TreeGrafter"/>
</dbReference>
<dbReference type="InterPro" id="IPR001401">
    <property type="entry name" value="Dynamin_GTPase"/>
</dbReference>
<dbReference type="GO" id="GO:0048312">
    <property type="term" value="P:intracellular distribution of mitochondria"/>
    <property type="evidence" value="ECO:0007669"/>
    <property type="project" value="TreeGrafter"/>
</dbReference>
<dbReference type="Proteomes" id="UP000079169">
    <property type="component" value="Unplaced"/>
</dbReference>
<dbReference type="InterPro" id="IPR022812">
    <property type="entry name" value="Dynamin"/>
</dbReference>
<dbReference type="CTD" id="4976"/>
<dbReference type="CDD" id="cd08771">
    <property type="entry name" value="DLP_1"/>
    <property type="match status" value="1"/>
</dbReference>
<dbReference type="GO" id="GO:0003924">
    <property type="term" value="F:GTPase activity"/>
    <property type="evidence" value="ECO:0007669"/>
    <property type="project" value="InterPro"/>
</dbReference>
<dbReference type="PANTHER" id="PTHR11566">
    <property type="entry name" value="DYNAMIN"/>
    <property type="match status" value="1"/>
</dbReference>
<protein>
    <submittedName>
        <fullName evidence="4">Dynamin-like 120 kDa protein, mitochondrial</fullName>
    </submittedName>
</protein>
<dbReference type="AlphaFoldDB" id="A0A3Q0ILE9"/>
<dbReference type="GO" id="GO:0006897">
    <property type="term" value="P:endocytosis"/>
    <property type="evidence" value="ECO:0007669"/>
    <property type="project" value="TreeGrafter"/>
</dbReference>
<dbReference type="InterPro" id="IPR027417">
    <property type="entry name" value="P-loop_NTPase"/>
</dbReference>
<evidence type="ECO:0000259" key="2">
    <source>
        <dbReference type="PROSITE" id="PS51718"/>
    </source>
</evidence>
<feature type="coiled-coil region" evidence="1">
    <location>
        <begin position="48"/>
        <end position="82"/>
    </location>
</feature>
<dbReference type="GO" id="GO:0005758">
    <property type="term" value="C:mitochondrial intermembrane space"/>
    <property type="evidence" value="ECO:0007669"/>
    <property type="project" value="TreeGrafter"/>
</dbReference>
<evidence type="ECO:0000313" key="3">
    <source>
        <dbReference type="Proteomes" id="UP000079169"/>
    </source>
</evidence>
<name>A0A3Q0ILE9_DIACI</name>
<dbReference type="GO" id="GO:0016559">
    <property type="term" value="P:peroxisome fission"/>
    <property type="evidence" value="ECO:0007669"/>
    <property type="project" value="TreeGrafter"/>
</dbReference>
<keyword evidence="1" id="KW-0175">Coiled coil</keyword>
<dbReference type="SUPFAM" id="SSF52540">
    <property type="entry name" value="P-loop containing nucleoside triphosphate hydrolases"/>
    <property type="match status" value="1"/>
</dbReference>
<sequence>SRDANLLVHNLKTAVSNQTTVQALSFSGSNTAGGADNLHAKERIDKMHQEMMETQLRYQRELEKLEKENKELRKQLLLKSSTLDRRQMKKVKKSLIDMYSEVLDELSDYDTSYQTQDHLPRVVVVGDQSAGKTSVLEMIAQARIFPRGGGEMMTRSPVKVTLSEGPYHVAQFKDSSREFDLTKESDLVELRKEVERRMMNSVRKGKTVSNEVISMSVKGPGLQRMVLVDLPGIISTSTQDMASDTRDLIRQMTQTHMSNPNAIILCIQDGSVDAERSNVTDLVSQMDPQGKRTIFVLTKVDLAEENHSDPQRIKKILAGKLFPMKALGYFAVVTGRGGKKDESIQDIKEYEENFFKKSKLFS</sequence>
<accession>A0A3Q0ILE9</accession>
<dbReference type="GO" id="GO:0005874">
    <property type="term" value="C:microtubule"/>
    <property type="evidence" value="ECO:0007669"/>
    <property type="project" value="TreeGrafter"/>
</dbReference>
<evidence type="ECO:0000256" key="1">
    <source>
        <dbReference type="SAM" id="Coils"/>
    </source>
</evidence>
<dbReference type="GO" id="GO:0005525">
    <property type="term" value="F:GTP binding"/>
    <property type="evidence" value="ECO:0007669"/>
    <property type="project" value="InterPro"/>
</dbReference>
<dbReference type="SMART" id="SM00053">
    <property type="entry name" value="DYNc"/>
    <property type="match status" value="1"/>
</dbReference>
<organism evidence="3 4">
    <name type="scientific">Diaphorina citri</name>
    <name type="common">Asian citrus psyllid</name>
    <dbReference type="NCBI Taxonomy" id="121845"/>
    <lineage>
        <taxon>Eukaryota</taxon>
        <taxon>Metazoa</taxon>
        <taxon>Ecdysozoa</taxon>
        <taxon>Arthropoda</taxon>
        <taxon>Hexapoda</taxon>
        <taxon>Insecta</taxon>
        <taxon>Pterygota</taxon>
        <taxon>Neoptera</taxon>
        <taxon>Paraneoptera</taxon>
        <taxon>Hemiptera</taxon>
        <taxon>Sternorrhyncha</taxon>
        <taxon>Psylloidea</taxon>
        <taxon>Psyllidae</taxon>
        <taxon>Diaphorininae</taxon>
        <taxon>Diaphorina</taxon>
    </lineage>
</organism>
<reference evidence="4" key="1">
    <citation type="submission" date="2025-08" db="UniProtKB">
        <authorList>
            <consortium name="RefSeq"/>
        </authorList>
    </citation>
    <scope>IDENTIFICATION</scope>
</reference>
<feature type="domain" description="Dynamin-type G" evidence="2">
    <location>
        <begin position="116"/>
        <end position="362"/>
    </location>
</feature>
<dbReference type="PaxDb" id="121845-A0A3Q0ILE9"/>
<dbReference type="InterPro" id="IPR045063">
    <property type="entry name" value="Dynamin_N"/>
</dbReference>
<dbReference type="RefSeq" id="XP_026677079.1">
    <property type="nucleotide sequence ID" value="XM_026821278.1"/>
</dbReference>
<dbReference type="STRING" id="121845.A0A3Q0ILE9"/>
<dbReference type="KEGG" id="dci:103506150"/>
<dbReference type="GO" id="GO:0008017">
    <property type="term" value="F:microtubule binding"/>
    <property type="evidence" value="ECO:0007669"/>
    <property type="project" value="TreeGrafter"/>
</dbReference>
<dbReference type="PANTHER" id="PTHR11566:SF67">
    <property type="entry name" value="DYNAMIN-LIKE 120 KDA PROTEIN, MITOCHONDRIAL"/>
    <property type="match status" value="1"/>
</dbReference>
<gene>
    <name evidence="4" type="primary">LOC103506150</name>
</gene>
<keyword evidence="3" id="KW-1185">Reference proteome</keyword>
<dbReference type="GeneID" id="103506150"/>
<dbReference type="Gene3D" id="3.40.50.300">
    <property type="entry name" value="P-loop containing nucleotide triphosphate hydrolases"/>
    <property type="match status" value="1"/>
</dbReference>
<dbReference type="Pfam" id="PF00350">
    <property type="entry name" value="Dynamin_N"/>
    <property type="match status" value="1"/>
</dbReference>